<gene>
    <name evidence="7" type="ORF">DXG02_000008</name>
</gene>
<dbReference type="InterPro" id="IPR007980">
    <property type="entry name" value="Ribosomal_uS3m_fun"/>
</dbReference>
<dbReference type="GO" id="GO:1990904">
    <property type="term" value="C:ribonucleoprotein complex"/>
    <property type="evidence" value="ECO:0007669"/>
    <property type="project" value="UniProtKB-KW"/>
</dbReference>
<evidence type="ECO:0000256" key="2">
    <source>
        <dbReference type="ARBA" id="ARBA00010761"/>
    </source>
</evidence>
<keyword evidence="4 7" id="KW-0496">Mitochondrion</keyword>
<accession>A0A386TY47</accession>
<evidence type="ECO:0000256" key="6">
    <source>
        <dbReference type="ARBA" id="ARBA00035157"/>
    </source>
</evidence>
<protein>
    <recommendedName>
        <fullName evidence="6">Small ribosomal subunit protein uS3m</fullName>
    </recommendedName>
</protein>
<dbReference type="Pfam" id="PF05316">
    <property type="entry name" value="VAR1"/>
    <property type="match status" value="1"/>
</dbReference>
<dbReference type="EMBL" id="MH725793">
    <property type="protein sequence ID" value="AYE93130.1"/>
    <property type="molecule type" value="Genomic_DNA"/>
</dbReference>
<evidence type="ECO:0000256" key="3">
    <source>
        <dbReference type="ARBA" id="ARBA00022980"/>
    </source>
</evidence>
<geneLocation type="mitochondrion" evidence="7"/>
<reference evidence="7" key="1">
    <citation type="submission" date="2018-08" db="EMBL/GenBank/DDBJ databases">
        <title>Comparative mitochondrial genomics of the basidiomycete Termitomyces.</title>
        <authorList>
            <person name="Nieuwenhuis M."/>
        </authorList>
    </citation>
    <scope>NUCLEOTIDE SEQUENCE</scope>
    <source>
        <strain evidence="7">TB01</strain>
    </source>
</reference>
<dbReference type="GO" id="GO:0005739">
    <property type="term" value="C:mitochondrion"/>
    <property type="evidence" value="ECO:0007669"/>
    <property type="project" value="UniProtKB-SubCell"/>
</dbReference>
<sequence>MTNLKNVKDTNSNNIVITTNEISDIKIDNRIIPLFSSPVYFKTKILKEKSKYNFNTLNSSEESKNFNKVLSYKEIVSIFLKGFKLYNINLKDYLLNHKKLDLIEYLFFIRNNNDKNYNFNIKLNKFLFLINKYTLTLNYKSFLFNRLLFIPTRLFKPQSHLIYIYQLREIEKILLYKFNNNKKLLFKLLNSDSAEILNKYRGPTKNGKDIETDNIKHLNYFVNPLAKKDTNTAKNIGSRLIIKVLRRKLKIKKRIILKILDKGKVLINDLNVLINEKENLINNYSQIREIPTFELNTIESVQRYTTILPKPLKCETLPNNLKSRSLRSDSIAPYDTSNIITSTHAVNSKVKINELKVLIDNSNNKHNFEKTVANIYRVREKNKNFLNNKDSFIDPIMGSKPPVSVFYYNNTENKGVNAAYAIKPIIHQYLKEMSIYNIRKKGIFIFYSILTGFFFNSESNKLYKNIYNLLAASFKSMYCLISKPVFISTPDKIVIQLFYFLFIPNILKLKKFYKYASDYNLKDYKGDTIYNYNTENSENKEGTQENMYSEAQLHSGALSPKGEKRKKIVNRNKIKRQYSKFRKIKINVRVKLRKLSNIALTKVFSNKLKILCLILNKIFKKPVELDLIRTHYPYNDSNILVNLLGIMINKIKLRIIIRRFFEKAIIKNVNTLYSNKLKFIPAFLSGVTIRVAGRLLTHKVVPRRTVKITRRGASASGRINFKDVATYTNKNKRGAFSITVKSGQNFF</sequence>
<dbReference type="AlphaFoldDB" id="A0A386TY47"/>
<dbReference type="GO" id="GO:0005840">
    <property type="term" value="C:ribosome"/>
    <property type="evidence" value="ECO:0007669"/>
    <property type="project" value="UniProtKB-KW"/>
</dbReference>
<dbReference type="GO" id="GO:0006412">
    <property type="term" value="P:translation"/>
    <property type="evidence" value="ECO:0007669"/>
    <property type="project" value="InterPro"/>
</dbReference>
<organism evidence="7">
    <name type="scientific">Myochromella boudieri</name>
    <dbReference type="NCBI Taxonomy" id="117066"/>
    <lineage>
        <taxon>Eukaryota</taxon>
        <taxon>Fungi</taxon>
        <taxon>Dikarya</taxon>
        <taxon>Basidiomycota</taxon>
        <taxon>Agaricomycotina</taxon>
        <taxon>Agaricomycetes</taxon>
        <taxon>Agaricomycetidae</taxon>
        <taxon>Agaricales</taxon>
        <taxon>Tricholomatineae</taxon>
        <taxon>Lyophyllaceae</taxon>
        <taxon>Myochromella</taxon>
    </lineage>
</organism>
<evidence type="ECO:0000313" key="7">
    <source>
        <dbReference type="EMBL" id="AYE93130.1"/>
    </source>
</evidence>
<proteinExistence type="inferred from homology"/>
<keyword evidence="5" id="KW-0687">Ribonucleoprotein</keyword>
<keyword evidence="3 7" id="KW-0689">Ribosomal protein</keyword>
<comment type="subcellular location">
    <subcellularLocation>
        <location evidence="1">Mitochondrion</location>
    </subcellularLocation>
</comment>
<evidence type="ECO:0000256" key="5">
    <source>
        <dbReference type="ARBA" id="ARBA00023274"/>
    </source>
</evidence>
<dbReference type="GO" id="GO:0003735">
    <property type="term" value="F:structural constituent of ribosome"/>
    <property type="evidence" value="ECO:0007669"/>
    <property type="project" value="InterPro"/>
</dbReference>
<evidence type="ECO:0000256" key="4">
    <source>
        <dbReference type="ARBA" id="ARBA00023128"/>
    </source>
</evidence>
<comment type="similarity">
    <text evidence="2">Belongs to the universal ribosomal protein uS3 family.</text>
</comment>
<evidence type="ECO:0000256" key="1">
    <source>
        <dbReference type="ARBA" id="ARBA00004173"/>
    </source>
</evidence>
<name>A0A386TY47_9AGAR</name>